<dbReference type="AlphaFoldDB" id="A0A3B1C3I1"/>
<proteinExistence type="predicted"/>
<organism evidence="1">
    <name type="scientific">hydrothermal vent metagenome</name>
    <dbReference type="NCBI Taxonomy" id="652676"/>
    <lineage>
        <taxon>unclassified sequences</taxon>
        <taxon>metagenomes</taxon>
        <taxon>ecological metagenomes</taxon>
    </lineage>
</organism>
<dbReference type="Gene3D" id="3.40.50.2000">
    <property type="entry name" value="Glycogen Phosphorylase B"/>
    <property type="match status" value="1"/>
</dbReference>
<dbReference type="SUPFAM" id="SSF53756">
    <property type="entry name" value="UDP-Glycosyltransferase/glycogen phosphorylase"/>
    <property type="match status" value="1"/>
</dbReference>
<dbReference type="Gene3D" id="3.40.50.11190">
    <property type="match status" value="1"/>
</dbReference>
<accession>A0A3B1C3I1</accession>
<name>A0A3B1C3I1_9ZZZZ</name>
<dbReference type="PANTHER" id="PTHR21015:SF22">
    <property type="entry name" value="GLYCOSYLTRANSFERASE"/>
    <property type="match status" value="1"/>
</dbReference>
<gene>
    <name evidence="1" type="ORF">MNBD_NITROSPINAE02-1885</name>
</gene>
<sequence>MNKKIVYRVNADGKTGYGHLGRCISLSKFLEGEGYGAVFLLGPDQSGASVAFFRATDSTYQLPENYDEEAEIEAMKQIINLENPSAAVVDLLESSLAMMETIYRSNIPLMAIDDICKNNHMADIIVNAGPVAREDDYKGRRPELLLGSDYLMLRPQFARMAQGRKDNEEPDGIYVSFGGSDPKNYTLRALDMFGTIKNDFSAFIVVGSGYRNYDLLLDRATHSKVKADIRQNEKEPWRIMKWARVAVCSIGSTCWELMLMGVPCITLTQNDNQARYADELAARGVVIHFARNNEFNNDELANTIEKLMGNREMRRGMAEKGRKLVDGKGLERVAKALIRKMKSV</sequence>
<protein>
    <recommendedName>
        <fullName evidence="2">Glycosyl transferase family 28 C-terminal domain-containing protein</fullName>
    </recommendedName>
</protein>
<reference evidence="1" key="1">
    <citation type="submission" date="2018-06" db="EMBL/GenBank/DDBJ databases">
        <authorList>
            <person name="Zhirakovskaya E."/>
        </authorList>
    </citation>
    <scope>NUCLEOTIDE SEQUENCE</scope>
</reference>
<dbReference type="EMBL" id="UOGE01000078">
    <property type="protein sequence ID" value="VAX22662.1"/>
    <property type="molecule type" value="Genomic_DNA"/>
</dbReference>
<dbReference type="GO" id="GO:0016757">
    <property type="term" value="F:glycosyltransferase activity"/>
    <property type="evidence" value="ECO:0007669"/>
    <property type="project" value="TreeGrafter"/>
</dbReference>
<dbReference type="PANTHER" id="PTHR21015">
    <property type="entry name" value="UDP-N-ACETYLGLUCOSAMINE--N-ACETYLMURAMYL-(PENTAPEPTIDE) PYROPHOSPHORYL-UNDECAPRENOL N-ACETYLGLUCOSAMINE TRANSFERASE 1"/>
    <property type="match status" value="1"/>
</dbReference>
<evidence type="ECO:0000313" key="1">
    <source>
        <dbReference type="EMBL" id="VAX22662.1"/>
    </source>
</evidence>
<evidence type="ECO:0008006" key="2">
    <source>
        <dbReference type="Google" id="ProtNLM"/>
    </source>
</evidence>